<dbReference type="Proteomes" id="UP001652700">
    <property type="component" value="Unplaced"/>
</dbReference>
<dbReference type="RefSeq" id="XP_028145484.2">
    <property type="nucleotide sequence ID" value="XM_028289683.2"/>
</dbReference>
<evidence type="ECO:0000313" key="2">
    <source>
        <dbReference type="EnsemblMetazoa" id="XP_028145484.2"/>
    </source>
</evidence>
<proteinExistence type="predicted"/>
<organism evidence="2 3">
    <name type="scientific">Diabrotica virgifera virgifera</name>
    <name type="common">western corn rootworm</name>
    <dbReference type="NCBI Taxonomy" id="50390"/>
    <lineage>
        <taxon>Eukaryota</taxon>
        <taxon>Metazoa</taxon>
        <taxon>Ecdysozoa</taxon>
        <taxon>Arthropoda</taxon>
        <taxon>Hexapoda</taxon>
        <taxon>Insecta</taxon>
        <taxon>Pterygota</taxon>
        <taxon>Neoptera</taxon>
        <taxon>Endopterygota</taxon>
        <taxon>Coleoptera</taxon>
        <taxon>Polyphaga</taxon>
        <taxon>Cucujiformia</taxon>
        <taxon>Chrysomeloidea</taxon>
        <taxon>Chrysomelidae</taxon>
        <taxon>Galerucinae</taxon>
        <taxon>Diabroticina</taxon>
        <taxon>Diabroticites</taxon>
        <taxon>Diabrotica</taxon>
    </lineage>
</organism>
<keyword evidence="1" id="KW-0732">Signal</keyword>
<feature type="chain" id="PRO_5045507496" evidence="1">
    <location>
        <begin position="24"/>
        <end position="167"/>
    </location>
</feature>
<name>A0ABM5IWK4_DIAVI</name>
<sequence>MYTLKFLLLNVVFHLSFISFVRLQKQNPLDSLDINDLKLIIATLPDILKDEQKFADIMIEKLIKIEPSIGRTIRSFEAPYLASTIQGLSSSLQFIVIHVSTVLKFFMQGGGDLLDVAKGAMLSLVKAFLGPSNVPTADKILTHLFQVIRILLRRAYEGFTKYVGLEI</sequence>
<dbReference type="GeneID" id="114339047"/>
<accession>A0ABM5IWK4</accession>
<evidence type="ECO:0000256" key="1">
    <source>
        <dbReference type="SAM" id="SignalP"/>
    </source>
</evidence>
<evidence type="ECO:0000313" key="3">
    <source>
        <dbReference type="Proteomes" id="UP001652700"/>
    </source>
</evidence>
<dbReference type="EnsemblMetazoa" id="XM_028289683.2">
    <property type="protein sequence ID" value="XP_028145484.2"/>
    <property type="gene ID" value="LOC114339047"/>
</dbReference>
<keyword evidence="3" id="KW-1185">Reference proteome</keyword>
<reference evidence="2" key="1">
    <citation type="submission" date="2025-05" db="UniProtKB">
        <authorList>
            <consortium name="EnsemblMetazoa"/>
        </authorList>
    </citation>
    <scope>IDENTIFICATION</scope>
</reference>
<protein>
    <submittedName>
        <fullName evidence="2">Uncharacterized protein</fullName>
    </submittedName>
</protein>
<feature type="signal peptide" evidence="1">
    <location>
        <begin position="1"/>
        <end position="23"/>
    </location>
</feature>